<dbReference type="Proteomes" id="UP001632038">
    <property type="component" value="Unassembled WGS sequence"/>
</dbReference>
<comment type="caution">
    <text evidence="2">The sequence shown here is derived from an EMBL/GenBank/DDBJ whole genome shotgun (WGS) entry which is preliminary data.</text>
</comment>
<gene>
    <name evidence="2" type="ORF">CASFOL_031023</name>
</gene>
<organism evidence="2 3">
    <name type="scientific">Castilleja foliolosa</name>
    <dbReference type="NCBI Taxonomy" id="1961234"/>
    <lineage>
        <taxon>Eukaryota</taxon>
        <taxon>Viridiplantae</taxon>
        <taxon>Streptophyta</taxon>
        <taxon>Embryophyta</taxon>
        <taxon>Tracheophyta</taxon>
        <taxon>Spermatophyta</taxon>
        <taxon>Magnoliopsida</taxon>
        <taxon>eudicotyledons</taxon>
        <taxon>Gunneridae</taxon>
        <taxon>Pentapetalae</taxon>
        <taxon>asterids</taxon>
        <taxon>lamiids</taxon>
        <taxon>Lamiales</taxon>
        <taxon>Orobanchaceae</taxon>
        <taxon>Pedicularideae</taxon>
        <taxon>Castillejinae</taxon>
        <taxon>Castilleja</taxon>
    </lineage>
</organism>
<dbReference type="PANTHER" id="PTHR34567">
    <property type="entry name" value="FK506-BINDING-LIKE PROTEIN"/>
    <property type="match status" value="1"/>
</dbReference>
<dbReference type="PANTHER" id="PTHR34567:SF3">
    <property type="entry name" value="FK506-BINDING-LIKE PROTEIN"/>
    <property type="match status" value="1"/>
</dbReference>
<dbReference type="AlphaFoldDB" id="A0ABD3C8D1"/>
<protein>
    <submittedName>
        <fullName evidence="2">Uncharacterized protein</fullName>
    </submittedName>
</protein>
<evidence type="ECO:0000313" key="2">
    <source>
        <dbReference type="EMBL" id="KAL3625569.1"/>
    </source>
</evidence>
<reference evidence="3" key="1">
    <citation type="journal article" date="2024" name="IScience">
        <title>Strigolactones Initiate the Formation of Haustorium-like Structures in Castilleja.</title>
        <authorList>
            <person name="Buerger M."/>
            <person name="Peterson D."/>
            <person name="Chory J."/>
        </authorList>
    </citation>
    <scope>NUCLEOTIDE SEQUENCE [LARGE SCALE GENOMIC DNA]</scope>
</reference>
<feature type="region of interest" description="Disordered" evidence="1">
    <location>
        <begin position="1"/>
        <end position="29"/>
    </location>
</feature>
<keyword evidence="3" id="KW-1185">Reference proteome</keyword>
<dbReference type="EMBL" id="JAVIJP010000052">
    <property type="protein sequence ID" value="KAL3625569.1"/>
    <property type="molecule type" value="Genomic_DNA"/>
</dbReference>
<feature type="region of interest" description="Disordered" evidence="1">
    <location>
        <begin position="243"/>
        <end position="280"/>
    </location>
</feature>
<name>A0ABD3C8D1_9LAMI</name>
<evidence type="ECO:0000313" key="3">
    <source>
        <dbReference type="Proteomes" id="UP001632038"/>
    </source>
</evidence>
<sequence length="295" mass="33563">MEGGSRRQRWMNNNRRSQNRKPSHGSWQPKTVPLWEKDFCKAVGSLDWETFLQLKKCIQLYDNVINWNDSAGEEAFLNAKRRYYAEINGFSCDNNPLPDPNRYIQDIDWDSKFDDTSIDLESLPFSPEPGHEPVVIFGDSFIADQGFGTTGWGDAEEKFEVPDLNFSENYGGQWEGQNWDPSGWQVCNNDAWEFSDGNGGGYTSWGGGGGNNDGGWGYKYSNYNYVGPRVEDEPSGYNRYVPSYGTPRVHNKGRQRGSYRGKQDRRAGSREWNPINSCGPLGQRAGMRVGEVWNQ</sequence>
<evidence type="ECO:0000256" key="1">
    <source>
        <dbReference type="SAM" id="MobiDB-lite"/>
    </source>
</evidence>
<accession>A0ABD3C8D1</accession>
<feature type="compositionally biased region" description="Basic residues" evidence="1">
    <location>
        <begin position="249"/>
        <end position="259"/>
    </location>
</feature>
<proteinExistence type="predicted"/>